<evidence type="ECO:0000256" key="7">
    <source>
        <dbReference type="ARBA" id="ARBA00023002"/>
    </source>
</evidence>
<evidence type="ECO:0000259" key="15">
    <source>
        <dbReference type="Pfam" id="PF00487"/>
    </source>
</evidence>
<feature type="transmembrane region" description="Helical" evidence="14">
    <location>
        <begin position="209"/>
        <end position="227"/>
    </location>
</feature>
<gene>
    <name evidence="16" type="ORF">ODALV1_LOCUS18130</name>
</gene>
<evidence type="ECO:0000256" key="12">
    <source>
        <dbReference type="RuleBase" id="RU000581"/>
    </source>
</evidence>
<comment type="subcellular location">
    <subcellularLocation>
        <location evidence="1">Membrane</location>
        <topology evidence="1">Multi-pass membrane protein</topology>
    </subcellularLocation>
</comment>
<dbReference type="Pfam" id="PF00487">
    <property type="entry name" value="FA_desaturase"/>
    <property type="match status" value="1"/>
</dbReference>
<keyword evidence="11 12" id="KW-0275">Fatty acid biosynthesis</keyword>
<accession>A0ABP1R2W8</accession>
<keyword evidence="3 12" id="KW-0444">Lipid biosynthesis</keyword>
<keyword evidence="17" id="KW-1185">Reference proteome</keyword>
<comment type="caution">
    <text evidence="16">The sequence shown here is derived from an EMBL/GenBank/DDBJ whole genome shotgun (WGS) entry which is preliminary data.</text>
</comment>
<dbReference type="PRINTS" id="PR00075">
    <property type="entry name" value="FACDDSATRASE"/>
</dbReference>
<evidence type="ECO:0000256" key="10">
    <source>
        <dbReference type="ARBA" id="ARBA00023136"/>
    </source>
</evidence>
<evidence type="ECO:0000256" key="5">
    <source>
        <dbReference type="ARBA" id="ARBA00022832"/>
    </source>
</evidence>
<evidence type="ECO:0000256" key="6">
    <source>
        <dbReference type="ARBA" id="ARBA00022989"/>
    </source>
</evidence>
<keyword evidence="7 12" id="KW-0560">Oxidoreductase</keyword>
<evidence type="ECO:0000256" key="3">
    <source>
        <dbReference type="ARBA" id="ARBA00022516"/>
    </source>
</evidence>
<reference evidence="16 17" key="1">
    <citation type="submission" date="2024-08" db="EMBL/GenBank/DDBJ databases">
        <authorList>
            <person name="Cucini C."/>
            <person name="Frati F."/>
        </authorList>
    </citation>
    <scope>NUCLEOTIDE SEQUENCE [LARGE SCALE GENOMIC DNA]</scope>
</reference>
<keyword evidence="6 14" id="KW-1133">Transmembrane helix</keyword>
<keyword evidence="9" id="KW-0443">Lipid metabolism</keyword>
<feature type="transmembrane region" description="Helical" evidence="14">
    <location>
        <begin position="34"/>
        <end position="56"/>
    </location>
</feature>
<evidence type="ECO:0000256" key="4">
    <source>
        <dbReference type="ARBA" id="ARBA00022692"/>
    </source>
</evidence>
<feature type="region of interest" description="Disordered" evidence="13">
    <location>
        <begin position="316"/>
        <end position="335"/>
    </location>
</feature>
<evidence type="ECO:0000256" key="8">
    <source>
        <dbReference type="ARBA" id="ARBA00023004"/>
    </source>
</evidence>
<protein>
    <recommendedName>
        <fullName evidence="15">Fatty acid desaturase domain-containing protein</fullName>
    </recommendedName>
</protein>
<feature type="transmembrane region" description="Helical" evidence="14">
    <location>
        <begin position="182"/>
        <end position="203"/>
    </location>
</feature>
<name>A0ABP1R2W8_9HEXA</name>
<feature type="transmembrane region" description="Helical" evidence="14">
    <location>
        <begin position="62"/>
        <end position="84"/>
    </location>
</feature>
<dbReference type="EMBL" id="CAXLJM020000057">
    <property type="protein sequence ID" value="CAL8118431.1"/>
    <property type="molecule type" value="Genomic_DNA"/>
</dbReference>
<evidence type="ECO:0000313" key="16">
    <source>
        <dbReference type="EMBL" id="CAL8118431.1"/>
    </source>
</evidence>
<comment type="domain">
    <text evidence="12">The histidine box domains are involved in binding the catalytic metal ions.</text>
</comment>
<dbReference type="Proteomes" id="UP001642540">
    <property type="component" value="Unassembled WGS sequence"/>
</dbReference>
<evidence type="ECO:0000256" key="1">
    <source>
        <dbReference type="ARBA" id="ARBA00004141"/>
    </source>
</evidence>
<proteinExistence type="inferred from homology"/>
<dbReference type="PANTHER" id="PTHR11351">
    <property type="entry name" value="ACYL-COA DESATURASE"/>
    <property type="match status" value="1"/>
</dbReference>
<evidence type="ECO:0000313" key="17">
    <source>
        <dbReference type="Proteomes" id="UP001642540"/>
    </source>
</evidence>
<evidence type="ECO:0000256" key="11">
    <source>
        <dbReference type="ARBA" id="ARBA00023160"/>
    </source>
</evidence>
<evidence type="ECO:0000256" key="14">
    <source>
        <dbReference type="SAM" id="Phobius"/>
    </source>
</evidence>
<keyword evidence="8" id="KW-0408">Iron</keyword>
<evidence type="ECO:0000256" key="13">
    <source>
        <dbReference type="SAM" id="MobiDB-lite"/>
    </source>
</evidence>
<evidence type="ECO:0000256" key="9">
    <source>
        <dbReference type="ARBA" id="ARBA00023098"/>
    </source>
</evidence>
<dbReference type="CDD" id="cd03505">
    <property type="entry name" value="Delta9-FADS-like"/>
    <property type="match status" value="1"/>
</dbReference>
<evidence type="ECO:0000256" key="2">
    <source>
        <dbReference type="ARBA" id="ARBA00009295"/>
    </source>
</evidence>
<feature type="domain" description="Fatty acid desaturase" evidence="15">
    <location>
        <begin position="67"/>
        <end position="268"/>
    </location>
</feature>
<keyword evidence="4 12" id="KW-0812">Transmembrane</keyword>
<dbReference type="PANTHER" id="PTHR11351:SF31">
    <property type="entry name" value="DESATURASE 1, ISOFORM A-RELATED"/>
    <property type="match status" value="1"/>
</dbReference>
<organism evidence="16 17">
    <name type="scientific">Orchesella dallaii</name>
    <dbReference type="NCBI Taxonomy" id="48710"/>
    <lineage>
        <taxon>Eukaryota</taxon>
        <taxon>Metazoa</taxon>
        <taxon>Ecdysozoa</taxon>
        <taxon>Arthropoda</taxon>
        <taxon>Hexapoda</taxon>
        <taxon>Collembola</taxon>
        <taxon>Entomobryomorpha</taxon>
        <taxon>Entomobryoidea</taxon>
        <taxon>Orchesellidae</taxon>
        <taxon>Orchesellinae</taxon>
        <taxon>Orchesella</taxon>
    </lineage>
</organism>
<comment type="similarity">
    <text evidence="2 12">Belongs to the fatty acid desaturase type 1 family.</text>
</comment>
<keyword evidence="5" id="KW-0276">Fatty acid metabolism</keyword>
<dbReference type="InterPro" id="IPR005804">
    <property type="entry name" value="FA_desaturase_dom"/>
</dbReference>
<sequence length="375" mass="43026">MCGTKRKSRSPPASSVNNKLADANTKEDAAQMEIVWRNVIIMAYIHGAGTYGLYLWFSGQMYATTIIIGFIVGYMCSFGVTAGAHRLWAHKCYKAKLPLRIILAICQTFACQNSIYEWCRDHRVHHKFTETHADPHNAARGFFFAHVGWLLVKKHEDVKIKGKMVDMSDLEADPVVMFQKKYYLPLTIFCSFVVPFLCPLYFGEEPSKAWYMVVCRYMLILNFTWLVNSAAHLWGPRPYDNNIHATENALVSGLAVGEGWHNYHHVFPWDYKAAELTTYNYNWTTALIDFFAWVGWAYDLKTVPERIVYQRVHRTGDGSHPKHNHGVGEVQDGDNGTLCNNNLEVKNSWGWDDKDVTKEERGITIILKQDGKKDE</sequence>
<dbReference type="InterPro" id="IPR015876">
    <property type="entry name" value="Acyl-CoA_DS"/>
</dbReference>
<comment type="cofactor">
    <cofactor evidence="12">
        <name>Fe(2+)</name>
        <dbReference type="ChEBI" id="CHEBI:29033"/>
    </cofactor>
</comment>
<keyword evidence="10 14" id="KW-0472">Membrane</keyword>